<proteinExistence type="predicted"/>
<organism evidence="2 3">
    <name type="scientific">Parafrankia irregularis</name>
    <dbReference type="NCBI Taxonomy" id="795642"/>
    <lineage>
        <taxon>Bacteria</taxon>
        <taxon>Bacillati</taxon>
        <taxon>Actinomycetota</taxon>
        <taxon>Actinomycetes</taxon>
        <taxon>Frankiales</taxon>
        <taxon>Frankiaceae</taxon>
        <taxon>Parafrankia</taxon>
    </lineage>
</organism>
<dbReference type="AlphaFoldDB" id="A0A0S4QHH6"/>
<gene>
    <name evidence="2" type="ORF">Ga0074812_102194</name>
</gene>
<dbReference type="EMBL" id="FAOZ01000002">
    <property type="protein sequence ID" value="CUU54188.1"/>
    <property type="molecule type" value="Genomic_DNA"/>
</dbReference>
<protein>
    <recommendedName>
        <fullName evidence="4">Class I SAM-dependent methyltransferase</fullName>
    </recommendedName>
</protein>
<evidence type="ECO:0000256" key="1">
    <source>
        <dbReference type="SAM" id="MobiDB-lite"/>
    </source>
</evidence>
<evidence type="ECO:0000313" key="2">
    <source>
        <dbReference type="EMBL" id="CUU54188.1"/>
    </source>
</evidence>
<evidence type="ECO:0000313" key="3">
    <source>
        <dbReference type="Proteomes" id="UP000198802"/>
    </source>
</evidence>
<accession>A0A0S4QHH6</accession>
<evidence type="ECO:0008006" key="4">
    <source>
        <dbReference type="Google" id="ProtNLM"/>
    </source>
</evidence>
<feature type="region of interest" description="Disordered" evidence="1">
    <location>
        <begin position="296"/>
        <end position="374"/>
    </location>
</feature>
<sequence length="374" mass="40076">MCPYRVGAIRPTLCEQGIHGRGFERDVSGVTVSRRRPRLAAGRARALGLPTRGTTAPNRLRRVDRWLASAGWSVLRRAADPLVVDLGFGSSPVTTVEMYDRLRPVRADVRVVGLELAPERVAAAEPAARPPGLTFARGGFELAGLRPVVIRAMNVLRQYEEGAVESAWAALVGRLQPGGILVEGTCDEIGRRACWFALGPDRRPRSLTFSAHLGSLTLPSDLAPRLPKSLIARNVPGEDVHALLTSFDAAWERSAPRGAFGPRQRWIAAAGLLRRDGWLVLDGPHRWRLGELTVAWPPGPGPTPPGLGSMPLDAGRTRLDAGPTPPGPEGLPPSGVGSSWLESAESLGEDTEHRFVEQDEPGLLDGGGSREHGG</sequence>
<dbReference type="SUPFAM" id="SSF53335">
    <property type="entry name" value="S-adenosyl-L-methionine-dependent methyltransferases"/>
    <property type="match status" value="1"/>
</dbReference>
<name>A0A0S4QHH6_9ACTN</name>
<dbReference type="Proteomes" id="UP000198802">
    <property type="component" value="Unassembled WGS sequence"/>
</dbReference>
<keyword evidence="3" id="KW-1185">Reference proteome</keyword>
<reference evidence="3" key="1">
    <citation type="submission" date="2015-11" db="EMBL/GenBank/DDBJ databases">
        <authorList>
            <person name="Varghese N."/>
        </authorList>
    </citation>
    <scope>NUCLEOTIDE SEQUENCE [LARGE SCALE GENOMIC DNA]</scope>
    <source>
        <strain evidence="3">DSM 45899</strain>
    </source>
</reference>
<dbReference type="InterPro" id="IPR029063">
    <property type="entry name" value="SAM-dependent_MTases_sf"/>
</dbReference>